<evidence type="ECO:0000256" key="1">
    <source>
        <dbReference type="SAM" id="MobiDB-lite"/>
    </source>
</evidence>
<dbReference type="InterPro" id="IPR029058">
    <property type="entry name" value="AB_hydrolase_fold"/>
</dbReference>
<sequence length="738" mass="80961">MTGSTTRSSTSPAASSPTWSRPPSSRPSPETASTTSTSGARSDSPTSSPRTSAASPCLGSRRSSADGGTHHQRPDVGARRRPRRLPPRPEGTLRPLRRHHHRRHHDAQQRRPLHARRRVVRRPRHRAPAQRHHPHGRRALPRAGDISSRRPAISPRGPRAGGAVGCHRRHHGRILPRAASGRHERELHARVRRLPRGRGLLLRAIRLLPHRLQRTSPDRGLDHPAEHPHPRADRGRAPARRIALHDGSVRHRHRDEHRSAHRWAPRGRAVAPRLLRPPGQHLPLPHRRSGVRADRAMGRAVSTGAECPSVPRPHHPSLAGSHRSSRLAPPRDGRGRRHPPTPPPHRGDPRRRHGRPESIRSHRRRSPAARRGGGPARRGRSVTLGYAMARRLTAPPRPRRHRLTVLPSAPGFLTVPATESTMQAGEWGVFLDSGAHLRVSGEPRRNGPTVTWRIDERCGPPEEGRRAAWSGIVAVDPASAARTYVDHPVPARAGAVPTWFFDSAPGDEHPVWAVHIFGLGSTRSGMLRSVGIASDEGIPSAVPAYRNTLEGPTVGRGRSHLGATEVDDVADVLGALSVTGGERFVLFGWSMGAQIALQLADSAAWGSRIDRLVLDSPVLDWRSVLDANAARAKVPPRLARLAIPWLEGRRRARAVGLSSPVDLDRLDWVRRAERITQPVLVHHGSRDWSVPLDDSRAFAERAPRATLVPSAGGHTTGWNAGPADYIASTARFLRADDV</sequence>
<feature type="compositionally biased region" description="Basic and acidic residues" evidence="1">
    <location>
        <begin position="68"/>
        <end position="78"/>
    </location>
</feature>
<evidence type="ECO:0000259" key="2">
    <source>
        <dbReference type="Pfam" id="PF00561"/>
    </source>
</evidence>
<evidence type="ECO:0000313" key="4">
    <source>
        <dbReference type="Proteomes" id="UP000321034"/>
    </source>
</evidence>
<feature type="compositionally biased region" description="Basic residues" evidence="1">
    <location>
        <begin position="250"/>
        <end position="265"/>
    </location>
</feature>
<keyword evidence="4" id="KW-1185">Reference proteome</keyword>
<dbReference type="OrthoDB" id="8111537at2"/>
<proteinExistence type="predicted"/>
<dbReference type="GO" id="GO:0016787">
    <property type="term" value="F:hydrolase activity"/>
    <property type="evidence" value="ECO:0007669"/>
    <property type="project" value="UniProtKB-KW"/>
</dbReference>
<dbReference type="SUPFAM" id="SSF53474">
    <property type="entry name" value="alpha/beta-Hydrolases"/>
    <property type="match status" value="1"/>
</dbReference>
<dbReference type="Proteomes" id="UP000321034">
    <property type="component" value="Unassembled WGS sequence"/>
</dbReference>
<feature type="domain" description="AB hydrolase-1" evidence="2">
    <location>
        <begin position="567"/>
        <end position="642"/>
    </location>
</feature>
<dbReference type="AlphaFoldDB" id="A0A5C8I698"/>
<feature type="compositionally biased region" description="Basic residues" evidence="1">
    <location>
        <begin position="95"/>
        <end position="140"/>
    </location>
</feature>
<feature type="compositionally biased region" description="Basic and acidic residues" evidence="1">
    <location>
        <begin position="216"/>
        <end position="236"/>
    </location>
</feature>
<comment type="caution">
    <text evidence="3">The sequence shown here is derived from an EMBL/GenBank/DDBJ whole genome shotgun (WGS) entry which is preliminary data.</text>
</comment>
<gene>
    <name evidence="3" type="ORF">FVP77_06245</name>
</gene>
<reference evidence="3 4" key="1">
    <citation type="submission" date="2019-08" db="EMBL/GenBank/DDBJ databases">
        <authorList>
            <person name="Dong K."/>
        </authorList>
    </citation>
    <scope>NUCLEOTIDE SEQUENCE [LARGE SCALE GENOMIC DNA]</scope>
    <source>
        <strain evidence="3 4">JCM14558</strain>
    </source>
</reference>
<keyword evidence="3" id="KW-0378">Hydrolase</keyword>
<feature type="region of interest" description="Disordered" evidence="1">
    <location>
        <begin position="213"/>
        <end position="385"/>
    </location>
</feature>
<protein>
    <submittedName>
        <fullName evidence="3">Alpha/beta hydrolase</fullName>
    </submittedName>
</protein>
<evidence type="ECO:0000313" key="3">
    <source>
        <dbReference type="EMBL" id="TXK13829.1"/>
    </source>
</evidence>
<feature type="region of interest" description="Disordered" evidence="1">
    <location>
        <begin position="1"/>
        <end position="167"/>
    </location>
</feature>
<organism evidence="3 4">
    <name type="scientific">Microbacterium hatanonis</name>
    <dbReference type="NCBI Taxonomy" id="404366"/>
    <lineage>
        <taxon>Bacteria</taxon>
        <taxon>Bacillati</taxon>
        <taxon>Actinomycetota</taxon>
        <taxon>Actinomycetes</taxon>
        <taxon>Micrococcales</taxon>
        <taxon>Microbacteriaceae</taxon>
        <taxon>Microbacterium</taxon>
    </lineage>
</organism>
<dbReference type="Pfam" id="PF00561">
    <property type="entry name" value="Abhydrolase_1"/>
    <property type="match status" value="1"/>
</dbReference>
<dbReference type="EMBL" id="VRSV01000001">
    <property type="protein sequence ID" value="TXK13829.1"/>
    <property type="molecule type" value="Genomic_DNA"/>
</dbReference>
<dbReference type="InterPro" id="IPR000073">
    <property type="entry name" value="AB_hydrolase_1"/>
</dbReference>
<accession>A0A5C8I698</accession>
<name>A0A5C8I698_9MICO</name>
<feature type="compositionally biased region" description="Low complexity" evidence="1">
    <location>
        <begin position="1"/>
        <end position="56"/>
    </location>
</feature>
<dbReference type="Gene3D" id="3.40.50.1820">
    <property type="entry name" value="alpha/beta hydrolase"/>
    <property type="match status" value="1"/>
</dbReference>